<feature type="compositionally biased region" description="Basic and acidic residues" evidence="3">
    <location>
        <begin position="350"/>
        <end position="364"/>
    </location>
</feature>
<dbReference type="GO" id="GO:0003677">
    <property type="term" value="F:DNA binding"/>
    <property type="evidence" value="ECO:0007669"/>
    <property type="project" value="UniProtKB-KW"/>
</dbReference>
<dbReference type="Pfam" id="PF00589">
    <property type="entry name" value="Phage_integrase"/>
    <property type="match status" value="1"/>
</dbReference>
<name>A0A7W7PX32_9ACTN</name>
<evidence type="ECO:0000313" key="5">
    <source>
        <dbReference type="EMBL" id="MBB4902838.1"/>
    </source>
</evidence>
<dbReference type="InterPro" id="IPR011010">
    <property type="entry name" value="DNA_brk_join_enz"/>
</dbReference>
<evidence type="ECO:0000313" key="6">
    <source>
        <dbReference type="Proteomes" id="UP000579523"/>
    </source>
</evidence>
<dbReference type="Proteomes" id="UP000579523">
    <property type="component" value="Unassembled WGS sequence"/>
</dbReference>
<dbReference type="EMBL" id="JACHJI010000019">
    <property type="protein sequence ID" value="MBB4902838.1"/>
    <property type="molecule type" value="Genomic_DNA"/>
</dbReference>
<dbReference type="Gene3D" id="1.10.443.10">
    <property type="entry name" value="Intergrase catalytic core"/>
    <property type="match status" value="1"/>
</dbReference>
<dbReference type="AlphaFoldDB" id="A0A7W7PX32"/>
<dbReference type="SUPFAM" id="SSF56349">
    <property type="entry name" value="DNA breaking-rejoining enzymes"/>
    <property type="match status" value="1"/>
</dbReference>
<protein>
    <recommendedName>
        <fullName evidence="4">Tyr recombinase domain-containing protein</fullName>
    </recommendedName>
</protein>
<feature type="region of interest" description="Disordered" evidence="3">
    <location>
        <begin position="344"/>
        <end position="404"/>
    </location>
</feature>
<organism evidence="5 6">
    <name type="scientific">Streptomyces griseomycini</name>
    <dbReference type="NCBI Taxonomy" id="66895"/>
    <lineage>
        <taxon>Bacteria</taxon>
        <taxon>Bacillati</taxon>
        <taxon>Actinomycetota</taxon>
        <taxon>Actinomycetes</taxon>
        <taxon>Kitasatosporales</taxon>
        <taxon>Streptomycetaceae</taxon>
        <taxon>Streptomyces</taxon>
    </lineage>
</organism>
<dbReference type="SUPFAM" id="SSF47823">
    <property type="entry name" value="lambda integrase-like, N-terminal domain"/>
    <property type="match status" value="1"/>
</dbReference>
<sequence>MTTATEAADPEGVVDAELVDDAPRFLPAAPADAPPPYRITRDTVLVEGELPPRADRQPAFTERDFTVPRSAKRRTERRGARNTQINRDTTRARFAAWCEKEGRVARPSTTTANVLAYFDHLMERGKEDGGQYSPDTLLAYLPRIVSWYPKGERPDASVVRDAIEDYRLEDYVTAGGEREQAAGLTLAYLVRILAGIDETTRIGRRDAALLVIGYGKLARAIETADLLVKNVRVTDKGVWVFSAKTKTRRKGRGKWRFIRDRADLQTVRRVRAWLADLRELGADAPHLPLFRALTVTGGLKGRGNATVRGLHLSGRAVNEIVKKRAREAGVEYINGLKVTSHSLRAGPNTDMKRAKVPLSDRNEAGDWGARSTLSDTEYDRPDDTVDAEEKDPLDAVPLFGRFEK</sequence>
<dbReference type="Gene3D" id="1.10.150.130">
    <property type="match status" value="1"/>
</dbReference>
<feature type="domain" description="Tyr recombinase" evidence="4">
    <location>
        <begin position="179"/>
        <end position="391"/>
    </location>
</feature>
<dbReference type="GO" id="GO:0006310">
    <property type="term" value="P:DNA recombination"/>
    <property type="evidence" value="ECO:0007669"/>
    <property type="project" value="UniProtKB-KW"/>
</dbReference>
<accession>A0A7W7PX32</accession>
<dbReference type="RefSeq" id="WP_184828428.1">
    <property type="nucleotide sequence ID" value="NZ_BMTI01000027.1"/>
</dbReference>
<proteinExistence type="predicted"/>
<keyword evidence="2" id="KW-0233">DNA recombination</keyword>
<dbReference type="PROSITE" id="PS51898">
    <property type="entry name" value="TYR_RECOMBINASE"/>
    <property type="match status" value="1"/>
</dbReference>
<evidence type="ECO:0000256" key="1">
    <source>
        <dbReference type="ARBA" id="ARBA00023125"/>
    </source>
</evidence>
<reference evidence="5 6" key="1">
    <citation type="submission" date="2020-08" db="EMBL/GenBank/DDBJ databases">
        <title>Genomic Encyclopedia of Type Strains, Phase III (KMG-III): the genomes of soil and plant-associated and newly described type strains.</title>
        <authorList>
            <person name="Whitman W."/>
        </authorList>
    </citation>
    <scope>NUCLEOTIDE SEQUENCE [LARGE SCALE GENOMIC DNA]</scope>
    <source>
        <strain evidence="5 6">CECT 3273</strain>
    </source>
</reference>
<dbReference type="InterPro" id="IPR002104">
    <property type="entry name" value="Integrase_catalytic"/>
</dbReference>
<evidence type="ECO:0000256" key="3">
    <source>
        <dbReference type="SAM" id="MobiDB-lite"/>
    </source>
</evidence>
<evidence type="ECO:0000259" key="4">
    <source>
        <dbReference type="PROSITE" id="PS51898"/>
    </source>
</evidence>
<comment type="caution">
    <text evidence="5">The sequence shown here is derived from an EMBL/GenBank/DDBJ whole genome shotgun (WGS) entry which is preliminary data.</text>
</comment>
<dbReference type="GO" id="GO:0015074">
    <property type="term" value="P:DNA integration"/>
    <property type="evidence" value="ECO:0007669"/>
    <property type="project" value="InterPro"/>
</dbReference>
<gene>
    <name evidence="5" type="ORF">FHS37_006935</name>
</gene>
<keyword evidence="1" id="KW-0238">DNA-binding</keyword>
<keyword evidence="6" id="KW-1185">Reference proteome</keyword>
<dbReference type="InterPro" id="IPR013762">
    <property type="entry name" value="Integrase-like_cat_sf"/>
</dbReference>
<evidence type="ECO:0000256" key="2">
    <source>
        <dbReference type="ARBA" id="ARBA00023172"/>
    </source>
</evidence>
<dbReference type="InterPro" id="IPR010998">
    <property type="entry name" value="Integrase_recombinase_N"/>
</dbReference>